<feature type="domain" description="CRAL-TRIO" evidence="1">
    <location>
        <begin position="41"/>
        <end position="247"/>
    </location>
</feature>
<dbReference type="SUPFAM" id="SSF52087">
    <property type="entry name" value="CRAL/TRIO domain"/>
    <property type="match status" value="1"/>
</dbReference>
<dbReference type="Gene3D" id="3.40.525.10">
    <property type="entry name" value="CRAL-TRIO lipid binding domain"/>
    <property type="match status" value="1"/>
</dbReference>
<dbReference type="PANTHER" id="PTHR10174:SF213">
    <property type="entry name" value="CRAL-TRIO DOMAIN-CONTAINING PROTEIN"/>
    <property type="match status" value="1"/>
</dbReference>
<name>E2BL73_HARSA</name>
<dbReference type="Proteomes" id="UP000008237">
    <property type="component" value="Unassembled WGS sequence"/>
</dbReference>
<sequence length="301" mass="34930">MSSIKLTTFEEELKKNPELKISDIQTLREWCEKQPHLPKIQDVELAIFLHSNYYHIEPTKSTIENYYTYRTHAPELFSNRDMRKMQQLRDVFKVAAQLQLEHTTKEEYRIMIGCLVDLDPSHFFFNELLNVGLMTHDEFVWTHGSTPGQIFVVDATGITIGHVGRLNIASIKKGLRYLQDAMPIRLKEVHVINTSPVVEIIYNMTKPFLDKELVKLIHFHASLESVSEHFPIEVLPNELGGKGGALQELMDAQFKRIENFREWFLEDEKNNRVNESLRIGKSKTSGDLFGVDGNFRKIEID</sequence>
<dbReference type="OMA" id="ASTCHIR"/>
<keyword evidence="3" id="KW-1185">Reference proteome</keyword>
<dbReference type="OrthoDB" id="6432525at2759"/>
<protein>
    <submittedName>
        <fullName evidence="2">Alpha-tocopherol transfer protein-like</fullName>
    </submittedName>
</protein>
<dbReference type="CDD" id="cd00170">
    <property type="entry name" value="SEC14"/>
    <property type="match status" value="1"/>
</dbReference>
<dbReference type="SUPFAM" id="SSF46938">
    <property type="entry name" value="CRAL/TRIO N-terminal domain"/>
    <property type="match status" value="1"/>
</dbReference>
<reference evidence="2 3" key="1">
    <citation type="journal article" date="2010" name="Science">
        <title>Genomic comparison of the ants Camponotus floridanus and Harpegnathos saltator.</title>
        <authorList>
            <person name="Bonasio R."/>
            <person name="Zhang G."/>
            <person name="Ye C."/>
            <person name="Mutti N.S."/>
            <person name="Fang X."/>
            <person name="Qin N."/>
            <person name="Donahue G."/>
            <person name="Yang P."/>
            <person name="Li Q."/>
            <person name="Li C."/>
            <person name="Zhang P."/>
            <person name="Huang Z."/>
            <person name="Berger S.L."/>
            <person name="Reinberg D."/>
            <person name="Wang J."/>
            <person name="Liebig J."/>
        </authorList>
    </citation>
    <scope>NUCLEOTIDE SEQUENCE [LARGE SCALE GENOMIC DNA]</scope>
    <source>
        <strain evidence="2 3">R22 G/1</strain>
    </source>
</reference>
<dbReference type="InterPro" id="IPR036865">
    <property type="entry name" value="CRAL-TRIO_dom_sf"/>
</dbReference>
<dbReference type="GO" id="GO:0016020">
    <property type="term" value="C:membrane"/>
    <property type="evidence" value="ECO:0007669"/>
    <property type="project" value="TreeGrafter"/>
</dbReference>
<accession>E2BL73</accession>
<dbReference type="GO" id="GO:1902936">
    <property type="term" value="F:phosphatidylinositol bisphosphate binding"/>
    <property type="evidence" value="ECO:0007669"/>
    <property type="project" value="TreeGrafter"/>
</dbReference>
<dbReference type="EMBL" id="GL448949">
    <property type="protein sequence ID" value="EFN83559.1"/>
    <property type="molecule type" value="Genomic_DNA"/>
</dbReference>
<dbReference type="InterPro" id="IPR001251">
    <property type="entry name" value="CRAL-TRIO_dom"/>
</dbReference>
<evidence type="ECO:0000313" key="2">
    <source>
        <dbReference type="EMBL" id="EFN83559.1"/>
    </source>
</evidence>
<gene>
    <name evidence="2" type="ORF">EAI_04594</name>
</gene>
<organism evidence="3">
    <name type="scientific">Harpegnathos saltator</name>
    <name type="common">Jerdon's jumping ant</name>
    <dbReference type="NCBI Taxonomy" id="610380"/>
    <lineage>
        <taxon>Eukaryota</taxon>
        <taxon>Metazoa</taxon>
        <taxon>Ecdysozoa</taxon>
        <taxon>Arthropoda</taxon>
        <taxon>Hexapoda</taxon>
        <taxon>Insecta</taxon>
        <taxon>Pterygota</taxon>
        <taxon>Neoptera</taxon>
        <taxon>Endopterygota</taxon>
        <taxon>Hymenoptera</taxon>
        <taxon>Apocrita</taxon>
        <taxon>Aculeata</taxon>
        <taxon>Formicoidea</taxon>
        <taxon>Formicidae</taxon>
        <taxon>Ponerinae</taxon>
        <taxon>Ponerini</taxon>
        <taxon>Harpegnathos</taxon>
    </lineage>
</organism>
<proteinExistence type="predicted"/>
<evidence type="ECO:0000259" key="1">
    <source>
        <dbReference type="PROSITE" id="PS50191"/>
    </source>
</evidence>
<dbReference type="Pfam" id="PF00650">
    <property type="entry name" value="CRAL_TRIO"/>
    <property type="match status" value="1"/>
</dbReference>
<evidence type="ECO:0000313" key="3">
    <source>
        <dbReference type="Proteomes" id="UP000008237"/>
    </source>
</evidence>
<dbReference type="InterPro" id="IPR036273">
    <property type="entry name" value="CRAL/TRIO_N_dom_sf"/>
</dbReference>
<dbReference type="PROSITE" id="PS50191">
    <property type="entry name" value="CRAL_TRIO"/>
    <property type="match status" value="1"/>
</dbReference>
<dbReference type="PANTHER" id="PTHR10174">
    <property type="entry name" value="ALPHA-TOCOPHEROL TRANSFER PROTEIN-RELATED"/>
    <property type="match status" value="1"/>
</dbReference>
<dbReference type="AlphaFoldDB" id="E2BL73"/>
<dbReference type="InParanoid" id="E2BL73"/>